<evidence type="ECO:0000313" key="4">
    <source>
        <dbReference type="EMBL" id="EDK34909.1"/>
    </source>
</evidence>
<dbReference type="EMBL" id="CP000673">
    <property type="protein sequence ID" value="EDK34909.1"/>
    <property type="molecule type" value="Genomic_DNA"/>
</dbReference>
<keyword evidence="2" id="KW-0231">Viral genome packaging</keyword>
<dbReference type="Gene3D" id="1.10.10.1400">
    <property type="entry name" value="Terminase, small subunit, N-terminal DNA-binding domain, HTH motif"/>
    <property type="match status" value="1"/>
</dbReference>
<organism evidence="4 5">
    <name type="scientific">Clostridium kluyveri (strain ATCC 8527 / DSM 555 / NBRC 12016 / NCIMB 10680 / K1)</name>
    <dbReference type="NCBI Taxonomy" id="431943"/>
    <lineage>
        <taxon>Bacteria</taxon>
        <taxon>Bacillati</taxon>
        <taxon>Bacillota</taxon>
        <taxon>Clostridia</taxon>
        <taxon>Eubacteriales</taxon>
        <taxon>Clostridiaceae</taxon>
        <taxon>Clostridium</taxon>
    </lineage>
</organism>
<dbReference type="Pfam" id="PF03592">
    <property type="entry name" value="Terminase_2"/>
    <property type="match status" value="1"/>
</dbReference>
<dbReference type="InterPro" id="IPR038713">
    <property type="entry name" value="Terminase_Gp1_N_sf"/>
</dbReference>
<dbReference type="InterPro" id="IPR018925">
    <property type="entry name" value="XtmA-like_N"/>
</dbReference>
<dbReference type="AlphaFoldDB" id="A5N1B3"/>
<gene>
    <name evidence="4" type="ordered locus">CKL_2897</name>
</gene>
<dbReference type="RefSeq" id="WP_012103239.1">
    <property type="nucleotide sequence ID" value="NC_009706.1"/>
</dbReference>
<evidence type="ECO:0000313" key="5">
    <source>
        <dbReference type="Proteomes" id="UP000002411"/>
    </source>
</evidence>
<keyword evidence="1" id="KW-1188">Viral release from host cell</keyword>
<keyword evidence="5" id="KW-1185">Reference proteome</keyword>
<evidence type="ECO:0000256" key="2">
    <source>
        <dbReference type="ARBA" id="ARBA00023219"/>
    </source>
</evidence>
<dbReference type="STRING" id="431943.CKL_2897"/>
<dbReference type="PANTHER" id="PTHR41328">
    <property type="entry name" value="TERMINASE SMALL SUBUNIT-RELATED"/>
    <property type="match status" value="1"/>
</dbReference>
<dbReference type="InterPro" id="IPR005335">
    <property type="entry name" value="Terminase_ssu"/>
</dbReference>
<dbReference type="Proteomes" id="UP000002411">
    <property type="component" value="Chromosome"/>
</dbReference>
<dbReference type="HOGENOM" id="CLU_1432271_0_0_9"/>
<sequence length="189" mass="21940">MDVFLHPQNKTNEVGGVNVDMPTQRSPNRYKAFEIYKGHVEDIKLKDIGKKLNVSDIQIRKWKSKDKWDEKLKGTLPLKSNVTNAEKCDEKKPLEEEVQEVLNNPELTDKQRLFCIYYSKRFNATKAYQKAYGCDYITANTTGSRLLVNACIREEIQKLKQGNRAMLNPDDIFQKYMDIAFSNMTDYTG</sequence>
<reference evidence="4 5" key="1">
    <citation type="journal article" date="2008" name="Proc. Natl. Acad. Sci. U.S.A.">
        <title>The genome of Clostridium kluyveri, a strict anaerobe with unique metabolic features.</title>
        <authorList>
            <person name="Seedorf H."/>
            <person name="Fricke W.F."/>
            <person name="Veith B."/>
            <person name="Brueggemann H."/>
            <person name="Liesegang H."/>
            <person name="Strittmatter A."/>
            <person name="Miethke M."/>
            <person name="Buckel W."/>
            <person name="Hinderberger J."/>
            <person name="Li F."/>
            <person name="Hagemeier C."/>
            <person name="Thauer R.K."/>
            <person name="Gottschalk G."/>
        </authorList>
    </citation>
    <scope>NUCLEOTIDE SEQUENCE [LARGE SCALE GENOMIC DNA]</scope>
    <source>
        <strain evidence="5">ATCC 8527 / DSM 555 / NCIMB 10680</strain>
    </source>
</reference>
<protein>
    <recommendedName>
        <fullName evidence="3">PBSX phage terminase small subunit-like N-terminal domain-containing protein</fullName>
    </recommendedName>
</protein>
<proteinExistence type="predicted"/>
<evidence type="ECO:0000256" key="1">
    <source>
        <dbReference type="ARBA" id="ARBA00022612"/>
    </source>
</evidence>
<dbReference type="GO" id="GO:0051276">
    <property type="term" value="P:chromosome organization"/>
    <property type="evidence" value="ECO:0007669"/>
    <property type="project" value="InterPro"/>
</dbReference>
<dbReference type="KEGG" id="ckl:CKL_2897"/>
<dbReference type="InterPro" id="IPR052404">
    <property type="entry name" value="SPP1-like_terminase"/>
</dbReference>
<dbReference type="Pfam" id="PF10668">
    <property type="entry name" value="Phage_terminase"/>
    <property type="match status" value="1"/>
</dbReference>
<accession>A5N1B3</accession>
<evidence type="ECO:0000259" key="3">
    <source>
        <dbReference type="Pfam" id="PF10668"/>
    </source>
</evidence>
<dbReference type="eggNOG" id="COG3728">
    <property type="taxonomic scope" value="Bacteria"/>
</dbReference>
<dbReference type="PANTHER" id="PTHR41328:SF3">
    <property type="entry name" value="PBSX PHAGE TERMINASE SMALL SUBUNIT"/>
    <property type="match status" value="1"/>
</dbReference>
<feature type="domain" description="PBSX phage terminase small subunit-like N-terminal" evidence="3">
    <location>
        <begin position="21"/>
        <end position="73"/>
    </location>
</feature>
<name>A5N1B3_CLOK5</name>